<organism evidence="13 14">
    <name type="scientific">Entomortierella parvispora</name>
    <dbReference type="NCBI Taxonomy" id="205924"/>
    <lineage>
        <taxon>Eukaryota</taxon>
        <taxon>Fungi</taxon>
        <taxon>Fungi incertae sedis</taxon>
        <taxon>Mucoromycota</taxon>
        <taxon>Mortierellomycotina</taxon>
        <taxon>Mortierellomycetes</taxon>
        <taxon>Mortierellales</taxon>
        <taxon>Mortierellaceae</taxon>
        <taxon>Entomortierella</taxon>
    </lineage>
</organism>
<evidence type="ECO:0000256" key="2">
    <source>
        <dbReference type="ARBA" id="ARBA00022723"/>
    </source>
</evidence>
<feature type="compositionally biased region" description="Low complexity" evidence="11">
    <location>
        <begin position="234"/>
        <end position="243"/>
    </location>
</feature>
<name>A0A9P3HFD6_9FUNG</name>
<evidence type="ECO:0000256" key="7">
    <source>
        <dbReference type="ARBA" id="ARBA00023125"/>
    </source>
</evidence>
<dbReference type="PANTHER" id="PTHR46105:SF5">
    <property type="entry name" value="ZINC FINGER AND BTB DOMAIN-CONTAINING PROTEIN 44 ISOFORM X1"/>
    <property type="match status" value="1"/>
</dbReference>
<dbReference type="GO" id="GO:0008270">
    <property type="term" value="F:zinc ion binding"/>
    <property type="evidence" value="ECO:0007669"/>
    <property type="project" value="UniProtKB-KW"/>
</dbReference>
<keyword evidence="2" id="KW-0479">Metal-binding</keyword>
<evidence type="ECO:0000256" key="5">
    <source>
        <dbReference type="ARBA" id="ARBA00022833"/>
    </source>
</evidence>
<dbReference type="OrthoDB" id="8922241at2759"/>
<dbReference type="PANTHER" id="PTHR46105">
    <property type="entry name" value="AGAP004733-PA"/>
    <property type="match status" value="1"/>
</dbReference>
<accession>A0A9P3HFD6</accession>
<dbReference type="GO" id="GO:0005634">
    <property type="term" value="C:nucleus"/>
    <property type="evidence" value="ECO:0007669"/>
    <property type="project" value="UniProtKB-SubCell"/>
</dbReference>
<feature type="compositionally biased region" description="Low complexity" evidence="11">
    <location>
        <begin position="158"/>
        <end position="172"/>
    </location>
</feature>
<dbReference type="InterPro" id="IPR013087">
    <property type="entry name" value="Znf_C2H2_type"/>
</dbReference>
<proteinExistence type="predicted"/>
<sequence length="595" mass="65600">MQVYRNTPFPHPPASYNMFLSHEQRLEHQYKHQQQQHHQYSQLPYNPYPHQKYPQEPQYTLRDEALAAPEFTTPSSTMNTRTGTTTATTTTEHPSASTADAPSSTTAPSSSGGTAPTPEMFFELERLLMGITPFPPSIPTIAKPTCPSMDDQSMAELSSPSSSPSSTSSSVPSLILNEQSMDVLKEFYQNQQHNRPSRISKHYQSNTSYHQHQQQQRSAADNCSTGSMTPPHSPYSYASSSSPTLPFDNSTDLPYWSPSTPNMQVEPHWSNHSSPLIQQQQSPPQPQPSHPQQQQQPGTSWGSLFDPLNSMSDLGRYIAPADSQFSQEQPSHRSSSASLQHQTAKPSAYSYYSSTSPLPSAKTMASSLAAKRAARTHQRNLNLPGGVREYESNAREHHSYMYYSQPSAHQHHPRSMTTQSTSAPSSSSSQSTSGSQQPSSYRSDNNHSNWTSGSSSGSGGNSGRTASNGGSSSSSSSSSGNGNNNNNNNNSRVKSYPCPTCTKPFPTRTQLKSHMAIHVDHFPFPCLYSGCDLHFKRKHDLRRHVDAKHALIKKYLCSGGCGEGFGRRDQMMRHLRRGTCGHSFSQVQTTTTNSM</sequence>
<keyword evidence="3" id="KW-0677">Repeat</keyword>
<comment type="caution">
    <text evidence="13">The sequence shown here is derived from an EMBL/GenBank/DDBJ whole genome shotgun (WGS) entry which is preliminary data.</text>
</comment>
<dbReference type="InterPro" id="IPR050457">
    <property type="entry name" value="ZnFinger_BTB_dom_contain"/>
</dbReference>
<dbReference type="AlphaFoldDB" id="A0A9P3HFD6"/>
<feature type="compositionally biased region" description="Low complexity" evidence="11">
    <location>
        <begin position="463"/>
        <end position="491"/>
    </location>
</feature>
<dbReference type="Proteomes" id="UP000827284">
    <property type="component" value="Unassembled WGS sequence"/>
</dbReference>
<feature type="compositionally biased region" description="Low complexity" evidence="11">
    <location>
        <begin position="349"/>
        <end position="361"/>
    </location>
</feature>
<evidence type="ECO:0000313" key="14">
    <source>
        <dbReference type="Proteomes" id="UP000827284"/>
    </source>
</evidence>
<reference evidence="13" key="1">
    <citation type="submission" date="2021-11" db="EMBL/GenBank/DDBJ databases">
        <authorList>
            <person name="Herlambang A."/>
            <person name="Guo Y."/>
            <person name="Takashima Y."/>
            <person name="Nishizawa T."/>
        </authorList>
    </citation>
    <scope>NUCLEOTIDE SEQUENCE</scope>
    <source>
        <strain evidence="13">E1425</strain>
    </source>
</reference>
<dbReference type="GO" id="GO:0000978">
    <property type="term" value="F:RNA polymerase II cis-regulatory region sequence-specific DNA binding"/>
    <property type="evidence" value="ECO:0007669"/>
    <property type="project" value="TreeGrafter"/>
</dbReference>
<dbReference type="GO" id="GO:0000981">
    <property type="term" value="F:DNA-binding transcription factor activity, RNA polymerase II-specific"/>
    <property type="evidence" value="ECO:0007669"/>
    <property type="project" value="TreeGrafter"/>
</dbReference>
<keyword evidence="5" id="KW-0862">Zinc</keyword>
<feature type="region of interest" description="Disordered" evidence="11">
    <location>
        <begin position="135"/>
        <end position="172"/>
    </location>
</feature>
<dbReference type="SUPFAM" id="SSF57667">
    <property type="entry name" value="beta-beta-alpha zinc fingers"/>
    <property type="match status" value="1"/>
</dbReference>
<feature type="domain" description="C2H2-type" evidence="12">
    <location>
        <begin position="496"/>
        <end position="523"/>
    </location>
</feature>
<evidence type="ECO:0000256" key="8">
    <source>
        <dbReference type="ARBA" id="ARBA00023163"/>
    </source>
</evidence>
<evidence type="ECO:0000259" key="12">
    <source>
        <dbReference type="PROSITE" id="PS50157"/>
    </source>
</evidence>
<evidence type="ECO:0000256" key="9">
    <source>
        <dbReference type="ARBA" id="ARBA00023242"/>
    </source>
</evidence>
<protein>
    <recommendedName>
        <fullName evidence="12">C2H2-type domain-containing protein</fullName>
    </recommendedName>
</protein>
<keyword evidence="9" id="KW-0539">Nucleus</keyword>
<dbReference type="PROSITE" id="PS00028">
    <property type="entry name" value="ZINC_FINGER_C2H2_1"/>
    <property type="match status" value="1"/>
</dbReference>
<evidence type="ECO:0000256" key="1">
    <source>
        <dbReference type="ARBA" id="ARBA00004123"/>
    </source>
</evidence>
<keyword evidence="14" id="KW-1185">Reference proteome</keyword>
<evidence type="ECO:0000313" key="13">
    <source>
        <dbReference type="EMBL" id="GJJ75674.1"/>
    </source>
</evidence>
<dbReference type="SMART" id="SM00355">
    <property type="entry name" value="ZnF_C2H2"/>
    <property type="match status" value="3"/>
</dbReference>
<reference evidence="13" key="2">
    <citation type="journal article" date="2022" name="Microbiol. Resour. Announc.">
        <title>Whole-Genome Sequence of Entomortierella parvispora E1425, a Mucoromycotan Fungus Associated with Burkholderiaceae-Related Endosymbiotic Bacteria.</title>
        <authorList>
            <person name="Herlambang A."/>
            <person name="Guo Y."/>
            <person name="Takashima Y."/>
            <person name="Narisawa K."/>
            <person name="Ohta H."/>
            <person name="Nishizawa T."/>
        </authorList>
    </citation>
    <scope>NUCLEOTIDE SEQUENCE</scope>
    <source>
        <strain evidence="13">E1425</strain>
    </source>
</reference>
<dbReference type="Pfam" id="PF00096">
    <property type="entry name" value="zf-C2H2"/>
    <property type="match status" value="1"/>
</dbReference>
<feature type="compositionally biased region" description="Polar residues" evidence="11">
    <location>
        <begin position="247"/>
        <end position="263"/>
    </location>
</feature>
<feature type="compositionally biased region" description="Low complexity" evidence="11">
    <location>
        <begin position="273"/>
        <end position="282"/>
    </location>
</feature>
<evidence type="ECO:0000256" key="11">
    <source>
        <dbReference type="SAM" id="MobiDB-lite"/>
    </source>
</evidence>
<evidence type="ECO:0000256" key="10">
    <source>
        <dbReference type="PROSITE-ProRule" id="PRU00042"/>
    </source>
</evidence>
<feature type="region of interest" description="Disordered" evidence="11">
    <location>
        <begin position="191"/>
        <end position="306"/>
    </location>
</feature>
<dbReference type="PROSITE" id="PS50157">
    <property type="entry name" value="ZINC_FINGER_C2H2_2"/>
    <property type="match status" value="2"/>
</dbReference>
<dbReference type="Gene3D" id="3.30.160.60">
    <property type="entry name" value="Classic Zinc Finger"/>
    <property type="match status" value="2"/>
</dbReference>
<keyword evidence="7" id="KW-0238">DNA-binding</keyword>
<feature type="compositionally biased region" description="Polar residues" evidence="11">
    <location>
        <begin position="202"/>
        <end position="228"/>
    </location>
</feature>
<keyword evidence="8" id="KW-0804">Transcription</keyword>
<gene>
    <name evidence="13" type="ORF">EMPS_08032</name>
</gene>
<evidence type="ECO:0000256" key="6">
    <source>
        <dbReference type="ARBA" id="ARBA00023015"/>
    </source>
</evidence>
<feature type="domain" description="C2H2-type" evidence="12">
    <location>
        <begin position="555"/>
        <end position="587"/>
    </location>
</feature>
<dbReference type="EMBL" id="BQFW01000011">
    <property type="protein sequence ID" value="GJJ75674.1"/>
    <property type="molecule type" value="Genomic_DNA"/>
</dbReference>
<evidence type="ECO:0000256" key="4">
    <source>
        <dbReference type="ARBA" id="ARBA00022771"/>
    </source>
</evidence>
<feature type="region of interest" description="Disordered" evidence="11">
    <location>
        <begin position="405"/>
        <end position="497"/>
    </location>
</feature>
<feature type="region of interest" description="Disordered" evidence="11">
    <location>
        <begin position="323"/>
        <end position="342"/>
    </location>
</feature>
<keyword evidence="6" id="KW-0805">Transcription regulation</keyword>
<evidence type="ECO:0000256" key="3">
    <source>
        <dbReference type="ARBA" id="ARBA00022737"/>
    </source>
</evidence>
<comment type="subcellular location">
    <subcellularLocation>
        <location evidence="1">Nucleus</location>
    </subcellularLocation>
</comment>
<feature type="compositionally biased region" description="Low complexity" evidence="11">
    <location>
        <begin position="72"/>
        <end position="117"/>
    </location>
</feature>
<dbReference type="InterPro" id="IPR036236">
    <property type="entry name" value="Znf_C2H2_sf"/>
</dbReference>
<keyword evidence="4 10" id="KW-0863">Zinc-finger</keyword>
<feature type="region of interest" description="Disordered" evidence="11">
    <location>
        <begin position="27"/>
        <end position="55"/>
    </location>
</feature>
<feature type="region of interest" description="Disordered" evidence="11">
    <location>
        <begin position="349"/>
        <end position="387"/>
    </location>
</feature>
<feature type="compositionally biased region" description="Low complexity" evidence="11">
    <location>
        <begin position="32"/>
        <end position="42"/>
    </location>
</feature>
<feature type="compositionally biased region" description="Low complexity" evidence="11">
    <location>
        <begin position="415"/>
        <end position="455"/>
    </location>
</feature>
<feature type="region of interest" description="Disordered" evidence="11">
    <location>
        <begin position="70"/>
        <end position="117"/>
    </location>
</feature>